<name>A0A1F5TS45_9BACT</name>
<dbReference type="PROSITE" id="PS51257">
    <property type="entry name" value="PROKAR_LIPOPROTEIN"/>
    <property type="match status" value="1"/>
</dbReference>
<accession>A0A1F5TS45</accession>
<dbReference type="EMBL" id="MFGO01000009">
    <property type="protein sequence ID" value="OGF41421.1"/>
    <property type="molecule type" value="Genomic_DNA"/>
</dbReference>
<gene>
    <name evidence="1" type="ORF">A2531_00035</name>
</gene>
<evidence type="ECO:0008006" key="3">
    <source>
        <dbReference type="Google" id="ProtNLM"/>
    </source>
</evidence>
<proteinExistence type="predicted"/>
<dbReference type="Proteomes" id="UP000177579">
    <property type="component" value="Unassembled WGS sequence"/>
</dbReference>
<sequence>MKKIITIIIFTIIFSGCSLNSNSNKKLTTIEGKFTINNLKAPYGMVNGIIVSGYECEEVPDWCKPPKCKMSTKGCEYANKNVKITGYLEDNDCIPGNQCMKANVIEVKSISIID</sequence>
<organism evidence="1 2">
    <name type="scientific">Candidatus Falkowbacteria bacterium RIFOXYD2_FULL_34_120</name>
    <dbReference type="NCBI Taxonomy" id="1798007"/>
    <lineage>
        <taxon>Bacteria</taxon>
        <taxon>Candidatus Falkowiibacteriota</taxon>
    </lineage>
</organism>
<dbReference type="AlphaFoldDB" id="A0A1F5TS45"/>
<protein>
    <recommendedName>
        <fullName evidence="3">Lipoprotein</fullName>
    </recommendedName>
</protein>
<reference evidence="1 2" key="1">
    <citation type="journal article" date="2016" name="Nat. Commun.">
        <title>Thousands of microbial genomes shed light on interconnected biogeochemical processes in an aquifer system.</title>
        <authorList>
            <person name="Anantharaman K."/>
            <person name="Brown C.T."/>
            <person name="Hug L.A."/>
            <person name="Sharon I."/>
            <person name="Castelle C.J."/>
            <person name="Probst A.J."/>
            <person name="Thomas B.C."/>
            <person name="Singh A."/>
            <person name="Wilkins M.J."/>
            <person name="Karaoz U."/>
            <person name="Brodie E.L."/>
            <person name="Williams K.H."/>
            <person name="Hubbard S.S."/>
            <person name="Banfield J.F."/>
        </authorList>
    </citation>
    <scope>NUCLEOTIDE SEQUENCE [LARGE SCALE GENOMIC DNA]</scope>
</reference>
<comment type="caution">
    <text evidence="1">The sequence shown here is derived from an EMBL/GenBank/DDBJ whole genome shotgun (WGS) entry which is preliminary data.</text>
</comment>
<evidence type="ECO:0000313" key="2">
    <source>
        <dbReference type="Proteomes" id="UP000177579"/>
    </source>
</evidence>
<evidence type="ECO:0000313" key="1">
    <source>
        <dbReference type="EMBL" id="OGF41421.1"/>
    </source>
</evidence>